<reference evidence="1" key="1">
    <citation type="submission" date="2018-05" db="EMBL/GenBank/DDBJ databases">
        <authorList>
            <person name="Lanie J.A."/>
            <person name="Ng W.-L."/>
            <person name="Kazmierczak K.M."/>
            <person name="Andrzejewski T.M."/>
            <person name="Davidsen T.M."/>
            <person name="Wayne K.J."/>
            <person name="Tettelin H."/>
            <person name="Glass J.I."/>
            <person name="Rusch D."/>
            <person name="Podicherti R."/>
            <person name="Tsui H.-C.T."/>
            <person name="Winkler M.E."/>
        </authorList>
    </citation>
    <scope>NUCLEOTIDE SEQUENCE</scope>
</reference>
<gene>
    <name evidence="1" type="ORF">METZ01_LOCUS345822</name>
</gene>
<protein>
    <submittedName>
        <fullName evidence="1">Uncharacterized protein</fullName>
    </submittedName>
</protein>
<accession>A0A382R7I6</accession>
<feature type="non-terminal residue" evidence="1">
    <location>
        <position position="186"/>
    </location>
</feature>
<name>A0A382R7I6_9ZZZZ</name>
<proteinExistence type="predicted"/>
<evidence type="ECO:0000313" key="1">
    <source>
        <dbReference type="EMBL" id="SVC92968.1"/>
    </source>
</evidence>
<sequence length="186" mass="20248">MLKNIDPSNKSIKPFKAYKSFVLTNNDSGSGHFVLKAVSGSTYNFSTGSASSQSFGTYIPSASSYSMGTFYDLPNWHGINQLYYKRSSDPFGNFGRNNPKKNNRELNGTARIFSIPRQLFGEEIKPQSIKLSVTTGGQSFDIRDDGDGNLYDLAHSASFAAFKSSSFNRAQGVQSNGSGSEVGNVF</sequence>
<organism evidence="1">
    <name type="scientific">marine metagenome</name>
    <dbReference type="NCBI Taxonomy" id="408172"/>
    <lineage>
        <taxon>unclassified sequences</taxon>
        <taxon>metagenomes</taxon>
        <taxon>ecological metagenomes</taxon>
    </lineage>
</organism>
<dbReference type="EMBL" id="UINC01119270">
    <property type="protein sequence ID" value="SVC92968.1"/>
    <property type="molecule type" value="Genomic_DNA"/>
</dbReference>
<dbReference type="AlphaFoldDB" id="A0A382R7I6"/>